<proteinExistence type="predicted"/>
<feature type="transmembrane region" description="Helical" evidence="7">
    <location>
        <begin position="37"/>
        <end position="66"/>
    </location>
</feature>
<name>A0A1M4EEY3_9ACTN</name>
<feature type="transmembrane region" description="Helical" evidence="7">
    <location>
        <begin position="78"/>
        <end position="99"/>
    </location>
</feature>
<dbReference type="Gene3D" id="1.20.1250.20">
    <property type="entry name" value="MFS general substrate transporter like domains"/>
    <property type="match status" value="1"/>
</dbReference>
<feature type="transmembrane region" description="Helical" evidence="7">
    <location>
        <begin position="317"/>
        <end position="336"/>
    </location>
</feature>
<dbReference type="SUPFAM" id="SSF103473">
    <property type="entry name" value="MFS general substrate transporter"/>
    <property type="match status" value="1"/>
</dbReference>
<dbReference type="RefSeq" id="WP_225266122.1">
    <property type="nucleotide sequence ID" value="NZ_CP084058.1"/>
</dbReference>
<dbReference type="AlphaFoldDB" id="A0A1M4EEY3"/>
<feature type="transmembrane region" description="Helical" evidence="7">
    <location>
        <begin position="293"/>
        <end position="311"/>
    </location>
</feature>
<dbReference type="PANTHER" id="PTHR23513">
    <property type="entry name" value="INTEGRAL MEMBRANE EFFLUX PROTEIN-RELATED"/>
    <property type="match status" value="1"/>
</dbReference>
<keyword evidence="5 7" id="KW-0472">Membrane</keyword>
<feature type="transmembrane region" description="Helical" evidence="7">
    <location>
        <begin position="259"/>
        <end position="281"/>
    </location>
</feature>
<sequence length="472" mass="48070">MRVPSRTASGPGGVRLRSAFLVSSVGDWIYRFAAPTLILQITGSALSAALAYVLEFIPYVVVGLVAGVIADRWDRRRILIACDCLSFAIALVIVFVAAADRPSVALLYLCAFLLASVRPFYFPAFQGFVVDTVPQERLSRINAWTQTVDSSLGFVGPVVGTAFIAALGVPLATLVNALTFAISALLIYQIAHVHTRATPAGGVRAELSGVGRDFLQGLRILRSIRPVWWGTLLMAAANFAGFIVEGNLVYLVLEVEQLPGVALGVVFGAQGLGAVLGAVVAPRLIDRHPTGRLLAAGMALSALAMALPVALPAVWVMAAAWAVEGVATSVIVVSWFTARQTVVPADAIGRVTSVSRAAAYATIPVGALAGGVVVGGALGAWGGPGRMLFLCAALVQTAVAVGTALSPLRDIDQAAPATTAPATTAPATTAPATTPPATTAPGGSPVGNPPVGGSPTPSTPGDSAASSTSGDP</sequence>
<dbReference type="PANTHER" id="PTHR23513:SF6">
    <property type="entry name" value="MAJOR FACILITATOR SUPERFAMILY ASSOCIATED DOMAIN-CONTAINING PROTEIN"/>
    <property type="match status" value="1"/>
</dbReference>
<organism evidence="8">
    <name type="scientific">Nonomuraea gerenzanensis</name>
    <dbReference type="NCBI Taxonomy" id="93944"/>
    <lineage>
        <taxon>Bacteria</taxon>
        <taxon>Bacillati</taxon>
        <taxon>Actinomycetota</taxon>
        <taxon>Actinomycetes</taxon>
        <taxon>Streptosporangiales</taxon>
        <taxon>Streptosporangiaceae</taxon>
        <taxon>Nonomuraea</taxon>
    </lineage>
</organism>
<dbReference type="CDD" id="cd06173">
    <property type="entry name" value="MFS_MefA_like"/>
    <property type="match status" value="1"/>
</dbReference>
<gene>
    <name evidence="8" type="ORF">BN4615_P6868</name>
</gene>
<dbReference type="GO" id="GO:0005886">
    <property type="term" value="C:plasma membrane"/>
    <property type="evidence" value="ECO:0007669"/>
    <property type="project" value="UniProtKB-SubCell"/>
</dbReference>
<evidence type="ECO:0000256" key="7">
    <source>
        <dbReference type="SAM" id="Phobius"/>
    </source>
</evidence>
<feature type="compositionally biased region" description="Low complexity" evidence="6">
    <location>
        <begin position="417"/>
        <end position="443"/>
    </location>
</feature>
<feature type="region of interest" description="Disordered" evidence="6">
    <location>
        <begin position="417"/>
        <end position="472"/>
    </location>
</feature>
<reference evidence="8" key="1">
    <citation type="submission" date="2016-04" db="EMBL/GenBank/DDBJ databases">
        <authorList>
            <person name="Evans L.H."/>
            <person name="Alamgir A."/>
            <person name="Owens N."/>
            <person name="Weber N.D."/>
            <person name="Virtaneva K."/>
            <person name="Barbian K."/>
            <person name="Babar A."/>
            <person name="Rosenke K."/>
        </authorList>
    </citation>
    <scope>NUCLEOTIDE SEQUENCE</scope>
    <source>
        <strain evidence="8">Nono1</strain>
    </source>
</reference>
<evidence type="ECO:0000256" key="3">
    <source>
        <dbReference type="ARBA" id="ARBA00022692"/>
    </source>
</evidence>
<evidence type="ECO:0000256" key="4">
    <source>
        <dbReference type="ARBA" id="ARBA00022989"/>
    </source>
</evidence>
<dbReference type="EMBL" id="LT559118">
    <property type="protein sequence ID" value="SBO97352.1"/>
    <property type="molecule type" value="Genomic_DNA"/>
</dbReference>
<comment type="subcellular location">
    <subcellularLocation>
        <location evidence="1">Cell membrane</location>
        <topology evidence="1">Multi-pass membrane protein</topology>
    </subcellularLocation>
</comment>
<dbReference type="GO" id="GO:0022857">
    <property type="term" value="F:transmembrane transporter activity"/>
    <property type="evidence" value="ECO:0007669"/>
    <property type="project" value="InterPro"/>
</dbReference>
<feature type="transmembrane region" description="Helical" evidence="7">
    <location>
        <begin position="387"/>
        <end position="405"/>
    </location>
</feature>
<feature type="transmembrane region" description="Helical" evidence="7">
    <location>
        <begin position="357"/>
        <end position="381"/>
    </location>
</feature>
<feature type="transmembrane region" description="Helical" evidence="7">
    <location>
        <begin position="174"/>
        <end position="191"/>
    </location>
</feature>
<keyword evidence="4 7" id="KW-1133">Transmembrane helix</keyword>
<dbReference type="Pfam" id="PF07690">
    <property type="entry name" value="MFS_1"/>
    <property type="match status" value="1"/>
</dbReference>
<evidence type="ECO:0000256" key="1">
    <source>
        <dbReference type="ARBA" id="ARBA00004651"/>
    </source>
</evidence>
<evidence type="ECO:0000256" key="5">
    <source>
        <dbReference type="ARBA" id="ARBA00023136"/>
    </source>
</evidence>
<evidence type="ECO:0000256" key="2">
    <source>
        <dbReference type="ARBA" id="ARBA00022475"/>
    </source>
</evidence>
<feature type="compositionally biased region" description="Low complexity" evidence="6">
    <location>
        <begin position="449"/>
        <end position="472"/>
    </location>
</feature>
<evidence type="ECO:0000313" key="8">
    <source>
        <dbReference type="EMBL" id="SBO97352.1"/>
    </source>
</evidence>
<keyword evidence="2" id="KW-1003">Cell membrane</keyword>
<protein>
    <submittedName>
        <fullName evidence="8">Transporter, putative</fullName>
    </submittedName>
</protein>
<keyword evidence="3 7" id="KW-0812">Transmembrane</keyword>
<dbReference type="InterPro" id="IPR036259">
    <property type="entry name" value="MFS_trans_sf"/>
</dbReference>
<evidence type="ECO:0000256" key="6">
    <source>
        <dbReference type="SAM" id="MobiDB-lite"/>
    </source>
</evidence>
<feature type="transmembrane region" description="Helical" evidence="7">
    <location>
        <begin position="227"/>
        <end position="253"/>
    </location>
</feature>
<accession>A0A1M4EEY3</accession>
<dbReference type="InterPro" id="IPR011701">
    <property type="entry name" value="MFS"/>
</dbReference>